<proteinExistence type="predicted"/>
<dbReference type="AlphaFoldDB" id="A0A0P1FPS4"/>
<organism evidence="2 4">
    <name type="scientific">Thalassovita autumnalis</name>
    <dbReference type="NCBI Taxonomy" id="2072972"/>
    <lineage>
        <taxon>Bacteria</taxon>
        <taxon>Pseudomonadati</taxon>
        <taxon>Pseudomonadota</taxon>
        <taxon>Alphaproteobacteria</taxon>
        <taxon>Rhodobacterales</taxon>
        <taxon>Roseobacteraceae</taxon>
        <taxon>Thalassovita</taxon>
    </lineage>
</organism>
<evidence type="ECO:0000313" key="1">
    <source>
        <dbReference type="EMBL" id="CUH64666.1"/>
    </source>
</evidence>
<reference evidence="1 3" key="1">
    <citation type="submission" date="2015-09" db="EMBL/GenBank/DDBJ databases">
        <authorList>
            <person name="Rodrigo-Torres L."/>
            <person name="Arahal D.R."/>
        </authorList>
    </citation>
    <scope>NUCLEOTIDE SEQUENCE [LARGE SCALE GENOMIC DNA]</scope>
    <source>
        <strain evidence="1 3">CECT 5118</strain>
    </source>
</reference>
<evidence type="ECO:0000313" key="3">
    <source>
        <dbReference type="Proteomes" id="UP000051086"/>
    </source>
</evidence>
<sequence length="174" mass="20258">MRKGVIWQLPFSESAQPLHALAQEIWYLAERALEARQLMNFVRIAMSKTRVPAFFRGQVETELRLVEACVLHWSEVAELHKALEDGRSFGRTLEMDDLALSDEFAKSKTNLKLWSESVDQRDDRNDDLAIHELEQTVTAARRLLMLERELVRRESMSAHERVACRNERKQLAQP</sequence>
<dbReference type="Proteomes" id="UP000051887">
    <property type="component" value="Unassembled WGS sequence"/>
</dbReference>
<dbReference type="EMBL" id="CYSB01000015">
    <property type="protein sequence ID" value="CUH64666.1"/>
    <property type="molecule type" value="Genomic_DNA"/>
</dbReference>
<keyword evidence="3" id="KW-1185">Reference proteome</keyword>
<reference evidence="2 4" key="2">
    <citation type="submission" date="2015-09" db="EMBL/GenBank/DDBJ databases">
        <authorList>
            <consortium name="Swine Surveillance"/>
        </authorList>
    </citation>
    <scope>NUCLEOTIDE SEQUENCE [LARGE SCALE GENOMIC DNA]</scope>
    <source>
        <strain evidence="2 4">5120</strain>
    </source>
</reference>
<evidence type="ECO:0000313" key="2">
    <source>
        <dbReference type="EMBL" id="CUH70237.1"/>
    </source>
</evidence>
<name>A0A0P1FPS4_9RHOB</name>
<evidence type="ECO:0000313" key="4">
    <source>
        <dbReference type="Proteomes" id="UP000051887"/>
    </source>
</evidence>
<dbReference type="EMBL" id="CYSC01000001">
    <property type="protein sequence ID" value="CUH70237.1"/>
    <property type="molecule type" value="Genomic_DNA"/>
</dbReference>
<accession>A0A0P1FPS4</accession>
<gene>
    <name evidence="1" type="ORF">TL5118_00969</name>
    <name evidence="2" type="ORF">TL5120_00008</name>
</gene>
<dbReference type="Proteomes" id="UP000051086">
    <property type="component" value="Unassembled WGS sequence"/>
</dbReference>
<protein>
    <submittedName>
        <fullName evidence="2">Uncharacterized protein</fullName>
    </submittedName>
</protein>